<keyword evidence="3" id="KW-1185">Reference proteome</keyword>
<feature type="transmembrane region" description="Helical" evidence="1">
    <location>
        <begin position="20"/>
        <end position="41"/>
    </location>
</feature>
<comment type="caution">
    <text evidence="2">The sequence shown here is derived from an EMBL/GenBank/DDBJ whole genome shotgun (WGS) entry which is preliminary data.</text>
</comment>
<protein>
    <submittedName>
        <fullName evidence="2">Uncharacterized protein</fullName>
    </submittedName>
</protein>
<keyword evidence="1" id="KW-1133">Transmembrane helix</keyword>
<dbReference type="Proteomes" id="UP001201812">
    <property type="component" value="Unassembled WGS sequence"/>
</dbReference>
<dbReference type="EMBL" id="JAKKPZ010000108">
    <property type="protein sequence ID" value="KAI1701942.1"/>
    <property type="molecule type" value="Genomic_DNA"/>
</dbReference>
<dbReference type="AlphaFoldDB" id="A0AAD4QXE1"/>
<gene>
    <name evidence="2" type="ORF">DdX_15809</name>
</gene>
<sequence>MPLLSRHSFQSVSDFLKVVLIWVPFAMVAVLAFVGNTWIYLLELPLDLKRVTTCQVFPCLSIKYRSSPQLMGKVIVSIANLIICFVFFYELKRSGKAHLVVGFKIISYHRDMMPSARLRYMSFNRACGPQSASPALTALRPARPGEAL</sequence>
<evidence type="ECO:0000313" key="2">
    <source>
        <dbReference type="EMBL" id="KAI1701942.1"/>
    </source>
</evidence>
<keyword evidence="1" id="KW-0812">Transmembrane</keyword>
<keyword evidence="1" id="KW-0472">Membrane</keyword>
<feature type="transmembrane region" description="Helical" evidence="1">
    <location>
        <begin position="70"/>
        <end position="89"/>
    </location>
</feature>
<name>A0AAD4QXE1_9BILA</name>
<evidence type="ECO:0000313" key="3">
    <source>
        <dbReference type="Proteomes" id="UP001201812"/>
    </source>
</evidence>
<reference evidence="2" key="1">
    <citation type="submission" date="2022-01" db="EMBL/GenBank/DDBJ databases">
        <title>Genome Sequence Resource for Two Populations of Ditylenchus destructor, the Migratory Endoparasitic Phytonematode.</title>
        <authorList>
            <person name="Zhang H."/>
            <person name="Lin R."/>
            <person name="Xie B."/>
        </authorList>
    </citation>
    <scope>NUCLEOTIDE SEQUENCE</scope>
    <source>
        <strain evidence="2">BazhouSP</strain>
    </source>
</reference>
<proteinExistence type="predicted"/>
<evidence type="ECO:0000256" key="1">
    <source>
        <dbReference type="SAM" id="Phobius"/>
    </source>
</evidence>
<accession>A0AAD4QXE1</accession>
<organism evidence="2 3">
    <name type="scientific">Ditylenchus destructor</name>
    <dbReference type="NCBI Taxonomy" id="166010"/>
    <lineage>
        <taxon>Eukaryota</taxon>
        <taxon>Metazoa</taxon>
        <taxon>Ecdysozoa</taxon>
        <taxon>Nematoda</taxon>
        <taxon>Chromadorea</taxon>
        <taxon>Rhabditida</taxon>
        <taxon>Tylenchina</taxon>
        <taxon>Tylenchomorpha</taxon>
        <taxon>Sphaerularioidea</taxon>
        <taxon>Anguinidae</taxon>
        <taxon>Anguininae</taxon>
        <taxon>Ditylenchus</taxon>
    </lineage>
</organism>